<evidence type="ECO:0000256" key="2">
    <source>
        <dbReference type="SAM" id="Phobius"/>
    </source>
</evidence>
<sequence length="309" mass="34066">MNKDAEKTISKNSLEIVFLLIQIFILIAPSKGLTTGDLRSAPDCHSECIGCTESRSAVSCFSCRHLTQSLRNRAGFKCVAKCDEGYFLDGYKCHACSPNCKTCIKAEQCETCPGAQLLIDVNHYGHLDHGQCIDTCPPELEPDYTIAVQARCVLRRNKCSIGYYEAANSICTPCDDACTICHGPGPLQCDSCSPNFSNQSVGYCRPCCKANEDPMMHHCEDCTSLSLQVRMTHSSLFHIFLFAVILLTFCVAICVFIIKFGIDGSSSRTNRNIDYTPLPAKEQLIDSFAETTDSESGDELDDKNELENI</sequence>
<dbReference type="PANTHER" id="PTHR45756">
    <property type="entry name" value="PALMITOYLTRANSFERASE"/>
    <property type="match status" value="1"/>
</dbReference>
<accession>A0A3P6SWN5</accession>
<feature type="compositionally biased region" description="Acidic residues" evidence="1">
    <location>
        <begin position="292"/>
        <end position="302"/>
    </location>
</feature>
<evidence type="ECO:0000313" key="3">
    <source>
        <dbReference type="EMBL" id="VDK80232.1"/>
    </source>
</evidence>
<evidence type="ECO:0008006" key="5">
    <source>
        <dbReference type="Google" id="ProtNLM"/>
    </source>
</evidence>
<dbReference type="SMART" id="SM00261">
    <property type="entry name" value="FU"/>
    <property type="match status" value="3"/>
</dbReference>
<keyword evidence="4" id="KW-1185">Reference proteome</keyword>
<keyword evidence="2" id="KW-0812">Transmembrane</keyword>
<dbReference type="SUPFAM" id="SSF57184">
    <property type="entry name" value="Growth factor receptor domain"/>
    <property type="match status" value="2"/>
</dbReference>
<dbReference type="STRING" id="42156.A0A3P6SWN5"/>
<reference evidence="3 4" key="1">
    <citation type="submission" date="2018-08" db="EMBL/GenBank/DDBJ databases">
        <authorList>
            <person name="Laetsch R D."/>
            <person name="Stevens L."/>
            <person name="Kumar S."/>
            <person name="Blaxter L. M."/>
        </authorList>
    </citation>
    <scope>NUCLEOTIDE SEQUENCE [LARGE SCALE GENOMIC DNA]</scope>
</reference>
<organism evidence="3 4">
    <name type="scientific">Litomosoides sigmodontis</name>
    <name type="common">Filarial nematode worm</name>
    <dbReference type="NCBI Taxonomy" id="42156"/>
    <lineage>
        <taxon>Eukaryota</taxon>
        <taxon>Metazoa</taxon>
        <taxon>Ecdysozoa</taxon>
        <taxon>Nematoda</taxon>
        <taxon>Chromadorea</taxon>
        <taxon>Rhabditida</taxon>
        <taxon>Spirurina</taxon>
        <taxon>Spiruromorpha</taxon>
        <taxon>Filarioidea</taxon>
        <taxon>Onchocercidae</taxon>
        <taxon>Litomosoides</taxon>
    </lineage>
</organism>
<gene>
    <name evidence="3" type="ORF">NLS_LOCUS4820</name>
</gene>
<dbReference type="OMA" id="YCRPCCA"/>
<keyword evidence="2" id="KW-0472">Membrane</keyword>
<dbReference type="InterPro" id="IPR053215">
    <property type="entry name" value="TKL_Ser/Thr_kinase"/>
</dbReference>
<feature type="transmembrane region" description="Helical" evidence="2">
    <location>
        <begin position="236"/>
        <end position="258"/>
    </location>
</feature>
<dbReference type="CDD" id="cd00064">
    <property type="entry name" value="FU"/>
    <property type="match status" value="1"/>
</dbReference>
<keyword evidence="2" id="KW-1133">Transmembrane helix</keyword>
<dbReference type="InterPro" id="IPR009030">
    <property type="entry name" value="Growth_fac_rcpt_cys_sf"/>
</dbReference>
<evidence type="ECO:0000256" key="1">
    <source>
        <dbReference type="SAM" id="MobiDB-lite"/>
    </source>
</evidence>
<dbReference type="EMBL" id="UYRX01000327">
    <property type="protein sequence ID" value="VDK80232.1"/>
    <property type="molecule type" value="Genomic_DNA"/>
</dbReference>
<dbReference type="OrthoDB" id="300641at2759"/>
<protein>
    <recommendedName>
        <fullName evidence="5">Furin-like cysteine-rich domain-containing protein</fullName>
    </recommendedName>
</protein>
<dbReference type="PANTHER" id="PTHR45756:SF1">
    <property type="entry name" value="PROTEIN KINASE DOMAIN CONTAINING PROTEIN"/>
    <property type="match status" value="1"/>
</dbReference>
<feature type="region of interest" description="Disordered" evidence="1">
    <location>
        <begin position="290"/>
        <end position="309"/>
    </location>
</feature>
<dbReference type="Proteomes" id="UP000277928">
    <property type="component" value="Unassembled WGS sequence"/>
</dbReference>
<name>A0A3P6SWN5_LITSI</name>
<evidence type="ECO:0000313" key="4">
    <source>
        <dbReference type="Proteomes" id="UP000277928"/>
    </source>
</evidence>
<proteinExistence type="predicted"/>
<dbReference type="AlphaFoldDB" id="A0A3P6SWN5"/>
<dbReference type="Gene3D" id="2.10.220.10">
    <property type="entry name" value="Hormone Receptor, Insulin-like Growth Factor Receptor 1, Chain A, domain 2"/>
    <property type="match status" value="1"/>
</dbReference>
<dbReference type="InterPro" id="IPR006212">
    <property type="entry name" value="Furin_repeat"/>
</dbReference>